<dbReference type="AlphaFoldDB" id="A0A1H3KTC4"/>
<dbReference type="Proteomes" id="UP000199170">
    <property type="component" value="Unassembled WGS sequence"/>
</dbReference>
<accession>A0A1H3KTC4</accession>
<sequence>MMNGRGISFALNWMMAKLSTCAGVISGLLDVTSMLVIVSTETE</sequence>
<dbReference type="STRING" id="660517.SAMN04487946_12221"/>
<name>A0A1H3KTC4_9EURY</name>
<evidence type="ECO:0000313" key="1">
    <source>
        <dbReference type="EMBL" id="SDY55433.1"/>
    </source>
</evidence>
<keyword evidence="2" id="KW-1185">Reference proteome</keyword>
<protein>
    <submittedName>
        <fullName evidence="1">Uncharacterized protein</fullName>
    </submittedName>
</protein>
<reference evidence="2" key="1">
    <citation type="submission" date="2016-10" db="EMBL/GenBank/DDBJ databases">
        <authorList>
            <person name="Varghese N."/>
            <person name="Submissions S."/>
        </authorList>
    </citation>
    <scope>NUCLEOTIDE SEQUENCE [LARGE SCALE GENOMIC DNA]</scope>
    <source>
        <strain evidence="2">CGMCC 1.10118</strain>
    </source>
</reference>
<organism evidence="1 2">
    <name type="scientific">Halobellus clavatus</name>
    <dbReference type="NCBI Taxonomy" id="660517"/>
    <lineage>
        <taxon>Archaea</taxon>
        <taxon>Methanobacteriati</taxon>
        <taxon>Methanobacteriota</taxon>
        <taxon>Stenosarchaea group</taxon>
        <taxon>Halobacteria</taxon>
        <taxon>Halobacteriales</taxon>
        <taxon>Haloferacaceae</taxon>
        <taxon>Halobellus</taxon>
    </lineage>
</organism>
<proteinExistence type="predicted"/>
<dbReference type="EMBL" id="FNPB01000022">
    <property type="protein sequence ID" value="SDY55433.1"/>
    <property type="molecule type" value="Genomic_DNA"/>
</dbReference>
<gene>
    <name evidence="1" type="ORF">SAMN04487946_12221</name>
</gene>
<evidence type="ECO:0000313" key="2">
    <source>
        <dbReference type="Proteomes" id="UP000199170"/>
    </source>
</evidence>